<reference evidence="1 2" key="1">
    <citation type="submission" date="2015-09" db="EMBL/GenBank/DDBJ databases">
        <authorList>
            <consortium name="Pathogen Informatics"/>
        </authorList>
    </citation>
    <scope>NUCLEOTIDE SEQUENCE [LARGE SCALE GENOMIC DNA]</scope>
    <source>
        <strain evidence="1 2">2789STDY5834885</strain>
    </source>
</reference>
<gene>
    <name evidence="1" type="ORF">ERS852498_01639</name>
</gene>
<name>A0A174LN56_9FIRM</name>
<evidence type="ECO:0000313" key="1">
    <source>
        <dbReference type="EMBL" id="CUP28699.1"/>
    </source>
</evidence>
<dbReference type="EMBL" id="CZAL01000008">
    <property type="protein sequence ID" value="CUP28699.1"/>
    <property type="molecule type" value="Genomic_DNA"/>
</dbReference>
<protein>
    <submittedName>
        <fullName evidence="1">Uncharacterized protein</fullName>
    </submittedName>
</protein>
<dbReference type="AlphaFoldDB" id="A0A174LN56"/>
<accession>A0A174LN56</accession>
<sequence>MQILVDADACPVIETVEKIAKEHCVPVTLLCDTNHDLIFDIGL</sequence>
<evidence type="ECO:0000313" key="2">
    <source>
        <dbReference type="Proteomes" id="UP000095709"/>
    </source>
</evidence>
<dbReference type="Proteomes" id="UP000095709">
    <property type="component" value="Unassembled WGS sequence"/>
</dbReference>
<organism evidence="1 2">
    <name type="scientific">Fusicatenibacter saccharivorans</name>
    <dbReference type="NCBI Taxonomy" id="1150298"/>
    <lineage>
        <taxon>Bacteria</taxon>
        <taxon>Bacillati</taxon>
        <taxon>Bacillota</taxon>
        <taxon>Clostridia</taxon>
        <taxon>Lachnospirales</taxon>
        <taxon>Lachnospiraceae</taxon>
        <taxon>Fusicatenibacter</taxon>
    </lineage>
</organism>
<proteinExistence type="predicted"/>